<organism evidence="2 3">
    <name type="scientific">Caenispirillum salinarum AK4</name>
    <dbReference type="NCBI Taxonomy" id="1238182"/>
    <lineage>
        <taxon>Bacteria</taxon>
        <taxon>Pseudomonadati</taxon>
        <taxon>Pseudomonadota</taxon>
        <taxon>Alphaproteobacteria</taxon>
        <taxon>Rhodospirillales</taxon>
        <taxon>Novispirillaceae</taxon>
        <taxon>Caenispirillum</taxon>
    </lineage>
</organism>
<feature type="chain" id="PRO_5003929891" description="DUF922 domain-containing protein" evidence="1">
    <location>
        <begin position="35"/>
        <end position="242"/>
    </location>
</feature>
<evidence type="ECO:0000313" key="3">
    <source>
        <dbReference type="Proteomes" id="UP000009881"/>
    </source>
</evidence>
<reference evidence="2 3" key="1">
    <citation type="journal article" date="2013" name="Genome Announc.">
        <title>Draft Genome Sequence of an Alphaproteobacterium, Caenispirillum salinarum AK4(T), Isolated from a Solar Saltern.</title>
        <authorList>
            <person name="Khatri I."/>
            <person name="Singh A."/>
            <person name="Korpole S."/>
            <person name="Pinnaka A.K."/>
            <person name="Subramanian S."/>
        </authorList>
    </citation>
    <scope>NUCLEOTIDE SEQUENCE [LARGE SCALE GENOMIC DNA]</scope>
    <source>
        <strain evidence="2 3">AK4</strain>
    </source>
</reference>
<feature type="signal peptide" evidence="1">
    <location>
        <begin position="1"/>
        <end position="34"/>
    </location>
</feature>
<evidence type="ECO:0008006" key="4">
    <source>
        <dbReference type="Google" id="ProtNLM"/>
    </source>
</evidence>
<dbReference type="Proteomes" id="UP000009881">
    <property type="component" value="Unassembled WGS sequence"/>
</dbReference>
<protein>
    <recommendedName>
        <fullName evidence="4">DUF922 domain-containing protein</fullName>
    </recommendedName>
</protein>
<keyword evidence="3" id="KW-1185">Reference proteome</keyword>
<gene>
    <name evidence="2" type="ORF">C882_3875</name>
</gene>
<proteinExistence type="predicted"/>
<dbReference type="OrthoDB" id="8441103at2"/>
<dbReference type="AlphaFoldDB" id="K9H1Q6"/>
<dbReference type="EMBL" id="ANHY01000006">
    <property type="protein sequence ID" value="EKV31502.1"/>
    <property type="molecule type" value="Genomic_DNA"/>
</dbReference>
<dbReference type="eggNOG" id="ENOG5033DEG">
    <property type="taxonomic scope" value="Bacteria"/>
</dbReference>
<name>K9H1Q6_9PROT</name>
<accession>K9H1Q6</accession>
<evidence type="ECO:0000256" key="1">
    <source>
        <dbReference type="SAM" id="SignalP"/>
    </source>
</evidence>
<comment type="caution">
    <text evidence="2">The sequence shown here is derived from an EMBL/GenBank/DDBJ whole genome shotgun (WGS) entry which is preliminary data.</text>
</comment>
<keyword evidence="1" id="KW-0732">Signal</keyword>
<dbReference type="RefSeq" id="WP_009539983.1">
    <property type="nucleotide sequence ID" value="NZ_ANHY01000006.1"/>
</dbReference>
<evidence type="ECO:0000313" key="2">
    <source>
        <dbReference type="EMBL" id="EKV31502.1"/>
    </source>
</evidence>
<sequence length="242" mass="26168">MPSSERSSAARTGLRAAALAGAALAVLTVVPAQARDASVCAQDAAPVNVTMEVERGRVVGDLSLDKAQLTARFASRHAKGTGARMTTGKWDTVGLTESSLEIVTSTSTLVRSARGGGYCADLRSVRLKVGYPELRVYIPREYPTGSCAYDVVREHELEHVAITRAVLDDHAPRLRTVVAEAVQTINPLWAPTREAAKGAAAKLLHRALEPAVVALKADHRRRNKAIDGHDNYVRLQRRCDNW</sequence>